<reference evidence="3" key="1">
    <citation type="journal article" date="2019" name="Int. J. Syst. Evol. Microbiol.">
        <title>The Global Catalogue of Microorganisms (GCM) 10K type strain sequencing project: providing services to taxonomists for standard genome sequencing and annotation.</title>
        <authorList>
            <consortium name="The Broad Institute Genomics Platform"/>
            <consortium name="The Broad Institute Genome Sequencing Center for Infectious Disease"/>
            <person name="Wu L."/>
            <person name="Ma J."/>
        </authorList>
    </citation>
    <scope>NUCLEOTIDE SEQUENCE [LARGE SCALE GENOMIC DNA]</scope>
    <source>
        <strain evidence="3">KCTC 22280</strain>
    </source>
</reference>
<gene>
    <name evidence="2" type="ORF">GCM10007071_06160</name>
</gene>
<name>A0ABQ3ANT8_9GAMM</name>
<dbReference type="Proteomes" id="UP000601597">
    <property type="component" value="Unassembled WGS sequence"/>
</dbReference>
<evidence type="ECO:0000313" key="3">
    <source>
        <dbReference type="Proteomes" id="UP000601597"/>
    </source>
</evidence>
<proteinExistence type="predicted"/>
<dbReference type="InterPro" id="IPR009683">
    <property type="entry name" value="Extensin-like_C"/>
</dbReference>
<protein>
    <recommendedName>
        <fullName evidence="1">Extensin-like C-terminal domain-containing protein</fullName>
    </recommendedName>
</protein>
<dbReference type="EMBL" id="BMXV01000001">
    <property type="protein sequence ID" value="GGY62061.1"/>
    <property type="molecule type" value="Genomic_DNA"/>
</dbReference>
<keyword evidence="3" id="KW-1185">Reference proteome</keyword>
<dbReference type="Pfam" id="PF06904">
    <property type="entry name" value="Extensin-like_C"/>
    <property type="match status" value="1"/>
</dbReference>
<organism evidence="2 3">
    <name type="scientific">Marinobacter zhanjiangensis</name>
    <dbReference type="NCBI Taxonomy" id="578215"/>
    <lineage>
        <taxon>Bacteria</taxon>
        <taxon>Pseudomonadati</taxon>
        <taxon>Pseudomonadota</taxon>
        <taxon>Gammaproteobacteria</taxon>
        <taxon>Pseudomonadales</taxon>
        <taxon>Marinobacteraceae</taxon>
        <taxon>Marinobacter</taxon>
    </lineage>
</organism>
<comment type="caution">
    <text evidence="2">The sequence shown here is derived from an EMBL/GenBank/DDBJ whole genome shotgun (WGS) entry which is preliminary data.</text>
</comment>
<evidence type="ECO:0000313" key="2">
    <source>
        <dbReference type="EMBL" id="GGY62061.1"/>
    </source>
</evidence>
<evidence type="ECO:0000259" key="1">
    <source>
        <dbReference type="Pfam" id="PF06904"/>
    </source>
</evidence>
<accession>A0ABQ3ANT8</accession>
<sequence length="231" mass="26303">MIWILIIVVVAALDYIRAWQYVPDEWSPWAPVALDHRMTPVTRWKLNGLQDNQQQCIDVLATAPDAWLDHLPLEDYTPVESCPLSNVVRVSRTSAELSTTFTATCPLVAAWVMFEQQQLQPLAREHLGSEVVQLDHYGTFACRNIYNREDARRSEHASAAAFDLAGFHLADGRRITVLEDWDNQDEPARRQFLRAVHSAACDYFGTVLGPDYNQPHENHFHLDTSGFGLCR</sequence>
<feature type="domain" description="Extensin-like C-terminal" evidence="1">
    <location>
        <begin position="68"/>
        <end position="231"/>
    </location>
</feature>